<dbReference type="Proteomes" id="UP001500194">
    <property type="component" value="Unassembled WGS sequence"/>
</dbReference>
<reference evidence="1 2" key="1">
    <citation type="journal article" date="2019" name="Int. J. Syst. Evol. Microbiol.">
        <title>The Global Catalogue of Microorganisms (GCM) 10K type strain sequencing project: providing services to taxonomists for standard genome sequencing and annotation.</title>
        <authorList>
            <consortium name="The Broad Institute Genomics Platform"/>
            <consortium name="The Broad Institute Genome Sequencing Center for Infectious Disease"/>
            <person name="Wu L."/>
            <person name="Ma J."/>
        </authorList>
    </citation>
    <scope>NUCLEOTIDE SEQUENCE [LARGE SCALE GENOMIC DNA]</scope>
    <source>
        <strain evidence="1 2">JCM 16327</strain>
    </source>
</reference>
<protein>
    <submittedName>
        <fullName evidence="1">Uncharacterized protein</fullName>
    </submittedName>
</protein>
<organism evidence="1 2">
    <name type="scientific">Salarchaeum japonicum</name>
    <dbReference type="NCBI Taxonomy" id="555573"/>
    <lineage>
        <taxon>Archaea</taxon>
        <taxon>Methanobacteriati</taxon>
        <taxon>Methanobacteriota</taxon>
        <taxon>Stenosarchaea group</taxon>
        <taxon>Halobacteria</taxon>
        <taxon>Halobacteriales</taxon>
        <taxon>Halobacteriaceae</taxon>
    </lineage>
</organism>
<gene>
    <name evidence="1" type="ORF">GCM10009019_05930</name>
</gene>
<proteinExistence type="predicted"/>
<dbReference type="RefSeq" id="WP_227261697.1">
    <property type="nucleotide sequence ID" value="NZ_BAAADU010000002.1"/>
</dbReference>
<dbReference type="AlphaFoldDB" id="A0AAV3SZN1"/>
<comment type="caution">
    <text evidence="1">The sequence shown here is derived from an EMBL/GenBank/DDBJ whole genome shotgun (WGS) entry which is preliminary data.</text>
</comment>
<evidence type="ECO:0000313" key="2">
    <source>
        <dbReference type="Proteomes" id="UP001500194"/>
    </source>
</evidence>
<evidence type="ECO:0000313" key="1">
    <source>
        <dbReference type="EMBL" id="GAA0646402.1"/>
    </source>
</evidence>
<keyword evidence="2" id="KW-1185">Reference proteome</keyword>
<sequence length="156" mass="18120">MSFRLSKEARSYFGNINKASSLNELETDWDKYYLSAMAGIKARSRVPDDEEPPASQQFLDYVIPAYDDQKYEIYGSLIVAEVEREGIPWGQKEEIRQLMLNLLDSESNTRLSDNGIQVLNCYAEKGSRLIRSEIKPQPQLDEFLELYYDFLDDLED</sequence>
<dbReference type="GeneID" id="68572290"/>
<name>A0AAV3SZN1_9EURY</name>
<dbReference type="EMBL" id="BAAADU010000002">
    <property type="protein sequence ID" value="GAA0646402.1"/>
    <property type="molecule type" value="Genomic_DNA"/>
</dbReference>
<accession>A0AAV3SZN1</accession>